<evidence type="ECO:0000256" key="8">
    <source>
        <dbReference type="ARBA" id="ARBA00023239"/>
    </source>
</evidence>
<comment type="function">
    <text evidence="2 10">Catalyzes the isomerization between 2-isopropylmalate and 3-isopropylmalate, via the formation of 2-isopropylmaleate.</text>
</comment>
<dbReference type="Proteomes" id="UP000037558">
    <property type="component" value="Unassembled WGS sequence"/>
</dbReference>
<dbReference type="InterPro" id="IPR004431">
    <property type="entry name" value="3-IsopropMal_deHydase_ssu"/>
</dbReference>
<evidence type="ECO:0000256" key="4">
    <source>
        <dbReference type="ARBA" id="ARBA00009845"/>
    </source>
</evidence>
<evidence type="ECO:0000256" key="5">
    <source>
        <dbReference type="ARBA" id="ARBA00011271"/>
    </source>
</evidence>
<proteinExistence type="inferred from homology"/>
<dbReference type="PATRIC" id="fig|284581.3.peg.3744"/>
<keyword evidence="12" id="KW-0413">Isomerase</keyword>
<comment type="pathway">
    <text evidence="3 10">Amino-acid biosynthesis; L-leucine biosynthesis; L-leucine from 3-methyl-2-oxobutanoate: step 2/4.</text>
</comment>
<dbReference type="SUPFAM" id="SSF52016">
    <property type="entry name" value="LeuD/IlvD-like"/>
    <property type="match status" value="1"/>
</dbReference>
<evidence type="ECO:0000256" key="10">
    <source>
        <dbReference type="HAMAP-Rule" id="MF_01031"/>
    </source>
</evidence>
<dbReference type="PANTHER" id="PTHR43345">
    <property type="entry name" value="3-ISOPROPYLMALATE DEHYDRATASE SMALL SUBUNIT 2-RELATED-RELATED"/>
    <property type="match status" value="1"/>
</dbReference>
<dbReference type="STRING" id="284581.AMD01_08450"/>
<dbReference type="GO" id="GO:0016853">
    <property type="term" value="F:isomerase activity"/>
    <property type="evidence" value="ECO:0007669"/>
    <property type="project" value="UniProtKB-KW"/>
</dbReference>
<keyword evidence="13" id="KW-1185">Reference proteome</keyword>
<name>A0A0M0L7B5_9BACI</name>
<evidence type="ECO:0000256" key="6">
    <source>
        <dbReference type="ARBA" id="ARBA00022430"/>
    </source>
</evidence>
<dbReference type="NCBIfam" id="NF002458">
    <property type="entry name" value="PRK01641.1"/>
    <property type="match status" value="1"/>
</dbReference>
<dbReference type="GO" id="GO:0009316">
    <property type="term" value="C:3-isopropylmalate dehydratase complex"/>
    <property type="evidence" value="ECO:0007669"/>
    <property type="project" value="InterPro"/>
</dbReference>
<organism evidence="12 13">
    <name type="scientific">Priestia koreensis</name>
    <dbReference type="NCBI Taxonomy" id="284581"/>
    <lineage>
        <taxon>Bacteria</taxon>
        <taxon>Bacillati</taxon>
        <taxon>Bacillota</taxon>
        <taxon>Bacilli</taxon>
        <taxon>Bacillales</taxon>
        <taxon>Bacillaceae</taxon>
        <taxon>Priestia</taxon>
    </lineage>
</organism>
<dbReference type="EMBL" id="LILC01000011">
    <property type="protein sequence ID" value="KOO46934.1"/>
    <property type="molecule type" value="Genomic_DNA"/>
</dbReference>
<evidence type="ECO:0000313" key="12">
    <source>
        <dbReference type="EMBL" id="KOO46934.1"/>
    </source>
</evidence>
<feature type="domain" description="Aconitase A/isopropylmalate dehydratase small subunit swivel" evidence="11">
    <location>
        <begin position="1"/>
        <end position="123"/>
    </location>
</feature>
<dbReference type="InterPro" id="IPR000573">
    <property type="entry name" value="AconitaseA/IPMdHydase_ssu_swvl"/>
</dbReference>
<gene>
    <name evidence="10" type="primary">leuD</name>
    <name evidence="12" type="ORF">AMD01_08450</name>
</gene>
<evidence type="ECO:0000256" key="2">
    <source>
        <dbReference type="ARBA" id="ARBA00002695"/>
    </source>
</evidence>
<dbReference type="UniPathway" id="UPA00048">
    <property type="reaction ID" value="UER00071"/>
</dbReference>
<comment type="similarity">
    <text evidence="4 10">Belongs to the LeuD family. LeuD type 1 subfamily.</text>
</comment>
<accession>A0A0M0L7B5</accession>
<comment type="caution">
    <text evidence="12">The sequence shown here is derived from an EMBL/GenBank/DDBJ whole genome shotgun (WGS) entry which is preliminary data.</text>
</comment>
<dbReference type="NCBIfam" id="TIGR00171">
    <property type="entry name" value="leuD"/>
    <property type="match status" value="1"/>
</dbReference>
<dbReference type="OrthoDB" id="9777465at2"/>
<comment type="catalytic activity">
    <reaction evidence="1 10">
        <text>(2R,3S)-3-isopropylmalate = (2S)-2-isopropylmalate</text>
        <dbReference type="Rhea" id="RHEA:32287"/>
        <dbReference type="ChEBI" id="CHEBI:1178"/>
        <dbReference type="ChEBI" id="CHEBI:35121"/>
        <dbReference type="EC" id="4.2.1.33"/>
    </reaction>
</comment>
<dbReference type="CDD" id="cd01577">
    <property type="entry name" value="IPMI_Swivel"/>
    <property type="match status" value="1"/>
</dbReference>
<dbReference type="InterPro" id="IPR015928">
    <property type="entry name" value="Aconitase/3IPM_dehydase_swvl"/>
</dbReference>
<keyword evidence="8 10" id="KW-0456">Lyase</keyword>
<reference evidence="13" key="1">
    <citation type="submission" date="2015-08" db="EMBL/GenBank/DDBJ databases">
        <title>Fjat-14210 dsm16467.</title>
        <authorList>
            <person name="Liu B."/>
            <person name="Wang J."/>
            <person name="Zhu Y."/>
            <person name="Liu G."/>
            <person name="Chen Q."/>
            <person name="Chen Z."/>
            <person name="Lan J."/>
            <person name="Che J."/>
            <person name="Ge C."/>
            <person name="Shi H."/>
            <person name="Pan Z."/>
            <person name="Liu X."/>
        </authorList>
    </citation>
    <scope>NUCLEOTIDE SEQUENCE [LARGE SCALE GENOMIC DNA]</scope>
    <source>
        <strain evidence="13">DSM 16467</strain>
    </source>
</reference>
<keyword evidence="9 10" id="KW-0100">Branched-chain amino acid biosynthesis</keyword>
<evidence type="ECO:0000256" key="3">
    <source>
        <dbReference type="ARBA" id="ARBA00004729"/>
    </source>
</evidence>
<dbReference type="FunFam" id="3.20.19.10:FF:000003">
    <property type="entry name" value="3-isopropylmalate dehydratase small subunit"/>
    <property type="match status" value="1"/>
</dbReference>
<evidence type="ECO:0000313" key="13">
    <source>
        <dbReference type="Proteomes" id="UP000037558"/>
    </source>
</evidence>
<dbReference type="RefSeq" id="WP_053400945.1">
    <property type="nucleotide sequence ID" value="NZ_LILC01000011.1"/>
</dbReference>
<dbReference type="PANTHER" id="PTHR43345:SF5">
    <property type="entry name" value="3-ISOPROPYLMALATE DEHYDRATASE SMALL SUBUNIT"/>
    <property type="match status" value="1"/>
</dbReference>
<dbReference type="Pfam" id="PF00694">
    <property type="entry name" value="Aconitase_C"/>
    <property type="match status" value="1"/>
</dbReference>
<dbReference type="InterPro" id="IPR050075">
    <property type="entry name" value="LeuD"/>
</dbReference>
<dbReference type="InterPro" id="IPR033940">
    <property type="entry name" value="IPMI_Swivel"/>
</dbReference>
<evidence type="ECO:0000259" key="11">
    <source>
        <dbReference type="Pfam" id="PF00694"/>
    </source>
</evidence>
<evidence type="ECO:0000256" key="9">
    <source>
        <dbReference type="ARBA" id="ARBA00023304"/>
    </source>
</evidence>
<protein>
    <recommendedName>
        <fullName evidence="10">3-isopropylmalate dehydratase small subunit</fullName>
        <ecNumber evidence="10">4.2.1.33</ecNumber>
    </recommendedName>
    <alternativeName>
        <fullName evidence="10">Alpha-IPM isomerase</fullName>
        <shortName evidence="10">IPMI</shortName>
    </alternativeName>
    <alternativeName>
        <fullName evidence="10">Isopropylmalate isomerase</fullName>
    </alternativeName>
</protein>
<dbReference type="GO" id="GO:0003861">
    <property type="term" value="F:3-isopropylmalate dehydratase activity"/>
    <property type="evidence" value="ECO:0007669"/>
    <property type="project" value="UniProtKB-UniRule"/>
</dbReference>
<dbReference type="AlphaFoldDB" id="A0A0M0L7B5"/>
<keyword evidence="7 10" id="KW-0028">Amino-acid biosynthesis</keyword>
<dbReference type="HAMAP" id="MF_01031">
    <property type="entry name" value="LeuD_type1"/>
    <property type="match status" value="1"/>
</dbReference>
<comment type="subunit">
    <text evidence="5 10">Heterodimer of LeuC and LeuD.</text>
</comment>
<keyword evidence="6 10" id="KW-0432">Leucine biosynthesis</keyword>
<dbReference type="Gene3D" id="3.20.19.10">
    <property type="entry name" value="Aconitase, domain 4"/>
    <property type="match status" value="1"/>
</dbReference>
<evidence type="ECO:0000256" key="1">
    <source>
        <dbReference type="ARBA" id="ARBA00000491"/>
    </source>
</evidence>
<sequence>MKPFIVHTGKVAGLDRANVDTDQIIPKQFLKRIERTGFGQFLFYDWRYRADGAQNEEFELNQPVNQGASILVARENFGCGSSREHAPWALLDYGFEVIIAPSFADIFHQNCLKNGMLPIALSDEDVTVLLKKAEQEDFTITVDLAKQIITDGAEFVRTFKVDPHWKRMLLEGLDEIGYTLSFDEDIVAYEAT</sequence>
<dbReference type="EC" id="4.2.1.33" evidence="10"/>
<dbReference type="GO" id="GO:0009098">
    <property type="term" value="P:L-leucine biosynthetic process"/>
    <property type="evidence" value="ECO:0007669"/>
    <property type="project" value="UniProtKB-UniRule"/>
</dbReference>
<evidence type="ECO:0000256" key="7">
    <source>
        <dbReference type="ARBA" id="ARBA00022605"/>
    </source>
</evidence>